<sequence length="205" mass="23431">MNESSVHGFFSKSPHDDADAVPTELLQRVSGGERRAADDLLELVYEDFRSIAAAYLRHEPNDATLQPTALVHEAFLRLIDQKQVQWQGRTHFLAIGAKAMRRVLVDNARRRNRKKRGGAAKRISFQGQLFLSPDHDHDLIAVDQLLAELQEIDARQAQIVELRFFGGMTSAEVAEYLNLSKSTVDREWRVVRAWLRQQLNEDDQT</sequence>
<keyword evidence="6" id="KW-1185">Reference proteome</keyword>
<dbReference type="KEGG" id="smam:Mal15_69480"/>
<reference evidence="5 6" key="1">
    <citation type="submission" date="2019-02" db="EMBL/GenBank/DDBJ databases">
        <title>Planctomycetal bacteria perform biofilm scaping via a novel small molecule.</title>
        <authorList>
            <person name="Jeske O."/>
            <person name="Boedeker C."/>
            <person name="Wiegand S."/>
            <person name="Breitling P."/>
            <person name="Kallscheuer N."/>
            <person name="Jogler M."/>
            <person name="Rohde M."/>
            <person name="Petersen J."/>
            <person name="Medema M.H."/>
            <person name="Surup F."/>
            <person name="Jogler C."/>
        </authorList>
    </citation>
    <scope>NUCLEOTIDE SEQUENCE [LARGE SCALE GENOMIC DNA]</scope>
    <source>
        <strain evidence="5 6">Mal15</strain>
    </source>
</reference>
<evidence type="ECO:0000259" key="4">
    <source>
        <dbReference type="Pfam" id="PF07638"/>
    </source>
</evidence>
<dbReference type="GO" id="GO:0006352">
    <property type="term" value="P:DNA-templated transcription initiation"/>
    <property type="evidence" value="ECO:0007669"/>
    <property type="project" value="InterPro"/>
</dbReference>
<dbReference type="Gene3D" id="1.10.1740.10">
    <property type="match status" value="1"/>
</dbReference>
<dbReference type="AlphaFoldDB" id="A0A5B9MRV0"/>
<evidence type="ECO:0000256" key="3">
    <source>
        <dbReference type="ARBA" id="ARBA00023163"/>
    </source>
</evidence>
<dbReference type="Pfam" id="PF07638">
    <property type="entry name" value="Sigma70_ECF"/>
    <property type="match status" value="1"/>
</dbReference>
<accession>A0A5B9MRV0</accession>
<dbReference type="InterPro" id="IPR013324">
    <property type="entry name" value="RNA_pol_sigma_r3/r4-like"/>
</dbReference>
<dbReference type="CDD" id="cd06171">
    <property type="entry name" value="Sigma70_r4"/>
    <property type="match status" value="1"/>
</dbReference>
<gene>
    <name evidence="5" type="ORF">Mal15_69480</name>
</gene>
<protein>
    <submittedName>
        <fullName evidence="5">RNA polymerase sigma factor</fullName>
    </submittedName>
</protein>
<dbReference type="PANTHER" id="PTHR43133">
    <property type="entry name" value="RNA POLYMERASE ECF-TYPE SIGMA FACTO"/>
    <property type="match status" value="1"/>
</dbReference>
<dbReference type="Gene3D" id="1.10.10.10">
    <property type="entry name" value="Winged helix-like DNA-binding domain superfamily/Winged helix DNA-binding domain"/>
    <property type="match status" value="1"/>
</dbReference>
<evidence type="ECO:0000256" key="2">
    <source>
        <dbReference type="ARBA" id="ARBA00023082"/>
    </source>
</evidence>
<dbReference type="GO" id="GO:0016987">
    <property type="term" value="F:sigma factor activity"/>
    <property type="evidence" value="ECO:0007669"/>
    <property type="project" value="UniProtKB-KW"/>
</dbReference>
<dbReference type="NCBIfam" id="TIGR02937">
    <property type="entry name" value="sigma70-ECF"/>
    <property type="match status" value="1"/>
</dbReference>
<dbReference type="InterPro" id="IPR053812">
    <property type="entry name" value="HTH_Sigma70_ECF-like"/>
</dbReference>
<dbReference type="EMBL" id="CP036264">
    <property type="protein sequence ID" value="QEG02827.1"/>
    <property type="molecule type" value="Genomic_DNA"/>
</dbReference>
<evidence type="ECO:0000256" key="1">
    <source>
        <dbReference type="ARBA" id="ARBA00023015"/>
    </source>
</evidence>
<keyword evidence="1" id="KW-0805">Transcription regulation</keyword>
<keyword evidence="3" id="KW-0804">Transcription</keyword>
<dbReference type="PANTHER" id="PTHR43133:SF39">
    <property type="entry name" value="SIMILAR TO RNA POLYMERASE SIGMA-E FACTOR"/>
    <property type="match status" value="1"/>
</dbReference>
<dbReference type="InterPro" id="IPR039425">
    <property type="entry name" value="RNA_pol_sigma-70-like"/>
</dbReference>
<dbReference type="RefSeq" id="WP_147871711.1">
    <property type="nucleotide sequence ID" value="NZ_CP036264.1"/>
</dbReference>
<dbReference type="NCBIfam" id="TIGR02999">
    <property type="entry name" value="Sig-70_X6"/>
    <property type="match status" value="1"/>
</dbReference>
<dbReference type="SUPFAM" id="SSF88659">
    <property type="entry name" value="Sigma3 and sigma4 domains of RNA polymerase sigma factors"/>
    <property type="match status" value="1"/>
</dbReference>
<dbReference type="Proteomes" id="UP000321353">
    <property type="component" value="Chromosome"/>
</dbReference>
<name>A0A5B9MRV0_9BACT</name>
<feature type="domain" description="RNA polymerase sigma-70 ECF-like HTH" evidence="4">
    <location>
        <begin position="23"/>
        <end position="200"/>
    </location>
</feature>
<proteinExistence type="predicted"/>
<dbReference type="InterPro" id="IPR014284">
    <property type="entry name" value="RNA_pol_sigma-70_dom"/>
</dbReference>
<evidence type="ECO:0000313" key="6">
    <source>
        <dbReference type="Proteomes" id="UP000321353"/>
    </source>
</evidence>
<keyword evidence="2" id="KW-0731">Sigma factor</keyword>
<organism evidence="5 6">
    <name type="scientific">Stieleria maiorica</name>
    <dbReference type="NCBI Taxonomy" id="2795974"/>
    <lineage>
        <taxon>Bacteria</taxon>
        <taxon>Pseudomonadati</taxon>
        <taxon>Planctomycetota</taxon>
        <taxon>Planctomycetia</taxon>
        <taxon>Pirellulales</taxon>
        <taxon>Pirellulaceae</taxon>
        <taxon>Stieleria</taxon>
    </lineage>
</organism>
<dbReference type="InterPro" id="IPR036388">
    <property type="entry name" value="WH-like_DNA-bd_sf"/>
</dbReference>
<dbReference type="InterPro" id="IPR011517">
    <property type="entry name" value="RNA_pol_sigma70_ECF-like"/>
</dbReference>
<evidence type="ECO:0000313" key="5">
    <source>
        <dbReference type="EMBL" id="QEG02827.1"/>
    </source>
</evidence>